<dbReference type="InterPro" id="IPR007081">
    <property type="entry name" value="RNA_pol_Rpb1_5"/>
</dbReference>
<evidence type="ECO:0000256" key="6">
    <source>
        <dbReference type="ARBA" id="ARBA00048552"/>
    </source>
</evidence>
<dbReference type="InterPro" id="IPR000722">
    <property type="entry name" value="RNA_pol_asu"/>
</dbReference>
<dbReference type="Pfam" id="PF04998">
    <property type="entry name" value="RNA_pol_Rpb1_5"/>
    <property type="match status" value="1"/>
</dbReference>
<dbReference type="Gene3D" id="1.10.274.100">
    <property type="entry name" value="RNA polymerase Rpb1, domain 3"/>
    <property type="match status" value="1"/>
</dbReference>
<dbReference type="Gene3D" id="6.20.50.80">
    <property type="match status" value="1"/>
</dbReference>
<accession>A0A6C0CGW8</accession>
<reference evidence="9" key="1">
    <citation type="journal article" date="2020" name="Nature">
        <title>Giant virus diversity and host interactions through global metagenomics.</title>
        <authorList>
            <person name="Schulz F."/>
            <person name="Roux S."/>
            <person name="Paez-Espino D."/>
            <person name="Jungbluth S."/>
            <person name="Walsh D.A."/>
            <person name="Denef V.J."/>
            <person name="McMahon K.D."/>
            <person name="Konstantinidis K.T."/>
            <person name="Eloe-Fadrosh E.A."/>
            <person name="Kyrpides N.C."/>
            <person name="Woyke T."/>
        </authorList>
    </citation>
    <scope>NUCLEOTIDE SEQUENCE</scope>
    <source>
        <strain evidence="9">GVMAG-M-3300021079-18</strain>
    </source>
</reference>
<dbReference type="Pfam" id="PF04997">
    <property type="entry name" value="RNA_pol_Rpb1_1"/>
    <property type="match status" value="1"/>
</dbReference>
<feature type="region of interest" description="Disordered" evidence="7">
    <location>
        <begin position="15"/>
        <end position="46"/>
    </location>
</feature>
<evidence type="ECO:0000256" key="2">
    <source>
        <dbReference type="ARBA" id="ARBA00022478"/>
    </source>
</evidence>
<evidence type="ECO:0000256" key="5">
    <source>
        <dbReference type="ARBA" id="ARBA00023163"/>
    </source>
</evidence>
<comment type="catalytic activity">
    <reaction evidence="6">
        <text>RNA(n) + a ribonucleoside 5'-triphosphate = RNA(n+1) + diphosphate</text>
        <dbReference type="Rhea" id="RHEA:21248"/>
        <dbReference type="Rhea" id="RHEA-COMP:14527"/>
        <dbReference type="Rhea" id="RHEA-COMP:17342"/>
        <dbReference type="ChEBI" id="CHEBI:33019"/>
        <dbReference type="ChEBI" id="CHEBI:61557"/>
        <dbReference type="ChEBI" id="CHEBI:140395"/>
        <dbReference type="EC" id="2.7.7.6"/>
    </reaction>
</comment>
<dbReference type="GO" id="GO:0006351">
    <property type="term" value="P:DNA-templated transcription"/>
    <property type="evidence" value="ECO:0007669"/>
    <property type="project" value="InterPro"/>
</dbReference>
<evidence type="ECO:0000256" key="7">
    <source>
        <dbReference type="SAM" id="MobiDB-lite"/>
    </source>
</evidence>
<keyword evidence="2" id="KW-0240">DNA-directed RNA polymerase</keyword>
<dbReference type="Gene3D" id="2.40.40.20">
    <property type="match status" value="1"/>
</dbReference>
<name>A0A6C0CGW8_9ZZZZ</name>
<keyword evidence="3" id="KW-0808">Transferase</keyword>
<dbReference type="GO" id="GO:0003899">
    <property type="term" value="F:DNA-directed RNA polymerase activity"/>
    <property type="evidence" value="ECO:0007669"/>
    <property type="project" value="UniProtKB-EC"/>
</dbReference>
<evidence type="ECO:0000259" key="8">
    <source>
        <dbReference type="SMART" id="SM00663"/>
    </source>
</evidence>
<dbReference type="Gene3D" id="4.10.860.120">
    <property type="entry name" value="RNA polymerase II, clamp domain"/>
    <property type="match status" value="1"/>
</dbReference>
<feature type="domain" description="RNA polymerase N-terminal" evidence="8">
    <location>
        <begin position="319"/>
        <end position="649"/>
    </location>
</feature>
<dbReference type="PANTHER" id="PTHR19376:SF32">
    <property type="entry name" value="DNA-DIRECTED RNA POLYMERASE III SUBUNIT RPC1"/>
    <property type="match status" value="1"/>
</dbReference>
<dbReference type="PANTHER" id="PTHR19376">
    <property type="entry name" value="DNA-DIRECTED RNA POLYMERASE"/>
    <property type="match status" value="1"/>
</dbReference>
<dbReference type="Pfam" id="PF04983">
    <property type="entry name" value="RNA_pol_Rpb1_3"/>
    <property type="match status" value="1"/>
</dbReference>
<dbReference type="InterPro" id="IPR007066">
    <property type="entry name" value="RNA_pol_Rpb1_3"/>
</dbReference>
<dbReference type="SMART" id="SM00663">
    <property type="entry name" value="RPOLA_N"/>
    <property type="match status" value="1"/>
</dbReference>
<keyword evidence="5" id="KW-0804">Transcription</keyword>
<evidence type="ECO:0000256" key="4">
    <source>
        <dbReference type="ARBA" id="ARBA00022695"/>
    </source>
</evidence>
<dbReference type="EMBL" id="MN739412">
    <property type="protein sequence ID" value="QHT03507.1"/>
    <property type="molecule type" value="Genomic_DNA"/>
</dbReference>
<dbReference type="InterPro" id="IPR042102">
    <property type="entry name" value="RNA_pol_Rpb1_3_sf"/>
</dbReference>
<dbReference type="InterPro" id="IPR038120">
    <property type="entry name" value="Rpb1_funnel_sf"/>
</dbReference>
<dbReference type="InterPro" id="IPR044893">
    <property type="entry name" value="RNA_pol_Rpb1_clamp_domain"/>
</dbReference>
<dbReference type="GO" id="GO:0000428">
    <property type="term" value="C:DNA-directed RNA polymerase complex"/>
    <property type="evidence" value="ECO:0007669"/>
    <property type="project" value="UniProtKB-KW"/>
</dbReference>
<sequence length="1177" mass="129862">MAVRQQSLLKKAKLAANQETWKVSKSSAEKHRKSVDAPVAPDPSSGISKQLERAKNYQAALAVNQGIVSQLLFAISTEEDIRGGTGNGTFCKVSVSKPGIPMTGAGCILDPQMGPSELKDICPKCRGGIMTCPGHPGYIELAAPIYHPAFISSVLIILKLFCYTHWKKSREERENWIIDQSLRERKRLRDERVDQTKISMMTREIREKLLDDPDCPPVHLIPCFNPLNIQRDWAGIHGTAKLKVIEATRQCTKCVSDANPVTYAIVKDYFIEQKLGEVSVLLDPEDVKEFLTAIDEDVTTEGVNKNWASLLGFGTNKLRALVMNVFPVLSNIHRHQKMIAGTLTPHAFTNHYKAILEENIKLLEKIDKSEGDYMSKRSRFDIAMGSSESDTSERVAGGASLHTLCENIYNLIFAKDDKTDNHFDTEHHGGRVVVSVQTSINGKYGIIRHDVAGKGSDHSGRAVLIGDPEIMVDEVGISEIFAESVTIPEEILSQEDITDWSIHMPKMVNGKLKIGLIKKVIKSNDRVLDLEHHENVFLEIGDTVRRSIVEGDILVITRQPVLHKGGIQGFRARIFAGGGNVIRIHPSVTGPFNADFDGDEMNMAVPQNLASRRDVASKMMVANCARGDQYSSPWIGLIQNSIVAAKLMTAKSTIISPSLRDAIIMEGLSIFEKRNPGGKFRTNPSAFLQTLYSLERNLDPASGRAVLSFFFPIDFHYERKAKGGETVLVEKGFLVSGQLDKNDVGKESGGMVDAILEQYDAETVVVFLSAFTSGLYKYIEVTGFTLGPSDCVLDTDDPRDDPQGTIDDLIEAAKESAKKLLSPGTTGELAKLALAGVDKVMAELGDRVNAIVKSGGVDIVAKKKELAAESGDKELQDILATALRILAETKQEIDFTSEAASHLIKYANMKPNPDSFAELVRTVITSILTGKRQGKLEERLLVETQIFKILIKLLQATPTESFQHEEENSSYVSLKFMMSEPAAIKEAMQKRLQEGISLRDKIDGADRFSNSFLFIVYSGAKGTANNVTQVLGLVGPQERELLDRNPVTNRTLPFVERDDTDPVSNGFCASPFGTGLNPIEFWHHAQASRGNIIESNLKPKDTGYFYRRAWIMMGDIAAYEDGSARNESGRIIQFAYGGDMFDPRRLINVQGDPQFIHASMAVKQIRSAAGKAEFTTK</sequence>
<dbReference type="Gene3D" id="3.30.1490.180">
    <property type="entry name" value="RNA polymerase ii"/>
    <property type="match status" value="1"/>
</dbReference>
<proteinExistence type="predicted"/>
<dbReference type="GO" id="GO:0003677">
    <property type="term" value="F:DNA binding"/>
    <property type="evidence" value="ECO:0007669"/>
    <property type="project" value="InterPro"/>
</dbReference>
<evidence type="ECO:0000256" key="1">
    <source>
        <dbReference type="ARBA" id="ARBA00012418"/>
    </source>
</evidence>
<organism evidence="9">
    <name type="scientific">viral metagenome</name>
    <dbReference type="NCBI Taxonomy" id="1070528"/>
    <lineage>
        <taxon>unclassified sequences</taxon>
        <taxon>metagenomes</taxon>
        <taxon>organismal metagenomes</taxon>
    </lineage>
</organism>
<dbReference type="Gene3D" id="1.10.132.30">
    <property type="match status" value="2"/>
</dbReference>
<dbReference type="AlphaFoldDB" id="A0A6C0CGW8"/>
<dbReference type="InterPro" id="IPR007080">
    <property type="entry name" value="RNA_pol_Rpb1_1"/>
</dbReference>
<evidence type="ECO:0000256" key="3">
    <source>
        <dbReference type="ARBA" id="ARBA00022679"/>
    </source>
</evidence>
<evidence type="ECO:0000313" key="9">
    <source>
        <dbReference type="EMBL" id="QHT03507.1"/>
    </source>
</evidence>
<dbReference type="Pfam" id="PF00623">
    <property type="entry name" value="RNA_pol_Rpb1_2"/>
    <property type="match status" value="1"/>
</dbReference>
<dbReference type="InterPro" id="IPR045867">
    <property type="entry name" value="DNA-dir_RpoC_beta_prime"/>
</dbReference>
<protein>
    <recommendedName>
        <fullName evidence="1">DNA-directed RNA polymerase</fullName>
        <ecNumber evidence="1">2.7.7.6</ecNumber>
    </recommendedName>
</protein>
<dbReference type="InterPro" id="IPR007083">
    <property type="entry name" value="RNA_pol_Rpb1_4"/>
</dbReference>
<dbReference type="EC" id="2.7.7.6" evidence="1"/>
<keyword evidence="4" id="KW-0548">Nucleotidyltransferase</keyword>
<feature type="compositionally biased region" description="Polar residues" evidence="7">
    <location>
        <begin position="17"/>
        <end position="26"/>
    </location>
</feature>
<dbReference type="InterPro" id="IPR006592">
    <property type="entry name" value="RNA_pol_N"/>
</dbReference>
<dbReference type="SUPFAM" id="SSF64484">
    <property type="entry name" value="beta and beta-prime subunits of DNA dependent RNA-polymerase"/>
    <property type="match status" value="1"/>
</dbReference>
<dbReference type="Pfam" id="PF05000">
    <property type="entry name" value="RNA_pol_Rpb1_4"/>
    <property type="match status" value="1"/>
</dbReference>